<name>A0ABP0GM98_CLALP</name>
<gene>
    <name evidence="1" type="ORF">CVLEPA_LOCUS26089</name>
</gene>
<dbReference type="Proteomes" id="UP001642483">
    <property type="component" value="Unassembled WGS sequence"/>
</dbReference>
<evidence type="ECO:0000313" key="1">
    <source>
        <dbReference type="EMBL" id="CAK8692852.1"/>
    </source>
</evidence>
<comment type="caution">
    <text evidence="1">The sequence shown here is derived from an EMBL/GenBank/DDBJ whole genome shotgun (WGS) entry which is preliminary data.</text>
</comment>
<proteinExistence type="predicted"/>
<reference evidence="1 2" key="1">
    <citation type="submission" date="2024-02" db="EMBL/GenBank/DDBJ databases">
        <authorList>
            <person name="Daric V."/>
            <person name="Darras S."/>
        </authorList>
    </citation>
    <scope>NUCLEOTIDE SEQUENCE [LARGE SCALE GENOMIC DNA]</scope>
</reference>
<protein>
    <submittedName>
        <fullName evidence="1">Uncharacterized protein</fullName>
    </submittedName>
</protein>
<evidence type="ECO:0000313" key="2">
    <source>
        <dbReference type="Proteomes" id="UP001642483"/>
    </source>
</evidence>
<dbReference type="EMBL" id="CAWYQH010000130">
    <property type="protein sequence ID" value="CAK8692852.1"/>
    <property type="molecule type" value="Genomic_DNA"/>
</dbReference>
<organism evidence="1 2">
    <name type="scientific">Clavelina lepadiformis</name>
    <name type="common">Light-bulb sea squirt</name>
    <name type="synonym">Ascidia lepadiformis</name>
    <dbReference type="NCBI Taxonomy" id="159417"/>
    <lineage>
        <taxon>Eukaryota</taxon>
        <taxon>Metazoa</taxon>
        <taxon>Chordata</taxon>
        <taxon>Tunicata</taxon>
        <taxon>Ascidiacea</taxon>
        <taxon>Aplousobranchia</taxon>
        <taxon>Clavelinidae</taxon>
        <taxon>Clavelina</taxon>
    </lineage>
</organism>
<sequence length="152" mass="17688">MKDFKCYGKLVHWSVGLCKHAENRNPGLESVIRDKRVSHDRFNNSAGRCNVRTVFYVINNHCIYARSCFTLRFDSACNFLLHREIPKKRVESKPVMLDFNITCLSILHHNPAFIVTPISKLYHDLDSGSILLDRYFCNLHNSMGKAKKILFR</sequence>
<accession>A0ABP0GM98</accession>
<keyword evidence="2" id="KW-1185">Reference proteome</keyword>